<evidence type="ECO:0000313" key="1">
    <source>
        <dbReference type="EMBL" id="RNA09610.1"/>
    </source>
</evidence>
<dbReference type="AlphaFoldDB" id="A0A3M7QDZ7"/>
<dbReference type="OrthoDB" id="119028at2759"/>
<keyword evidence="2" id="KW-1185">Reference proteome</keyword>
<dbReference type="Proteomes" id="UP000276133">
    <property type="component" value="Unassembled WGS sequence"/>
</dbReference>
<name>A0A3M7QDZ7_BRAPC</name>
<dbReference type="EMBL" id="REGN01006429">
    <property type="protein sequence ID" value="RNA09610.1"/>
    <property type="molecule type" value="Genomic_DNA"/>
</dbReference>
<protein>
    <submittedName>
        <fullName evidence="1">Uncharacterized protein</fullName>
    </submittedName>
</protein>
<evidence type="ECO:0000313" key="2">
    <source>
        <dbReference type="Proteomes" id="UP000276133"/>
    </source>
</evidence>
<comment type="caution">
    <text evidence="1">The sequence shown here is derived from an EMBL/GenBank/DDBJ whole genome shotgun (WGS) entry which is preliminary data.</text>
</comment>
<accession>A0A3M7QDZ7</accession>
<organism evidence="1 2">
    <name type="scientific">Brachionus plicatilis</name>
    <name type="common">Marine rotifer</name>
    <name type="synonym">Brachionus muelleri</name>
    <dbReference type="NCBI Taxonomy" id="10195"/>
    <lineage>
        <taxon>Eukaryota</taxon>
        <taxon>Metazoa</taxon>
        <taxon>Spiralia</taxon>
        <taxon>Gnathifera</taxon>
        <taxon>Rotifera</taxon>
        <taxon>Eurotatoria</taxon>
        <taxon>Monogononta</taxon>
        <taxon>Pseudotrocha</taxon>
        <taxon>Ploima</taxon>
        <taxon>Brachionidae</taxon>
        <taxon>Brachionus</taxon>
    </lineage>
</organism>
<sequence length="90" mass="10388">MSAIKIIIKSIKTYVDNCLTSHLNCDWNKFEDYKKHEPLLYFIVPDLVDFKNGKCSRISAKNIPIDEKRKPGRPAKAKKTLIIHRSSLSD</sequence>
<reference evidence="1 2" key="1">
    <citation type="journal article" date="2018" name="Sci. Rep.">
        <title>Genomic signatures of local adaptation to the degree of environmental predictability in rotifers.</title>
        <authorList>
            <person name="Franch-Gras L."/>
            <person name="Hahn C."/>
            <person name="Garcia-Roger E.M."/>
            <person name="Carmona M.J."/>
            <person name="Serra M."/>
            <person name="Gomez A."/>
        </authorList>
    </citation>
    <scope>NUCLEOTIDE SEQUENCE [LARGE SCALE GENOMIC DNA]</scope>
    <source>
        <strain evidence="1">HYR1</strain>
    </source>
</reference>
<proteinExistence type="predicted"/>
<gene>
    <name evidence="1" type="ORF">BpHYR1_010180</name>
</gene>